<dbReference type="PROSITE" id="PS00606">
    <property type="entry name" value="KS3_1"/>
    <property type="match status" value="1"/>
</dbReference>
<dbReference type="UniPathway" id="UPA00094"/>
<keyword evidence="7" id="KW-0276">Fatty acid metabolism</keyword>
<evidence type="ECO:0000256" key="4">
    <source>
        <dbReference type="ARBA" id="ARBA00014657"/>
    </source>
</evidence>
<dbReference type="EMBL" id="CP064936">
    <property type="protein sequence ID" value="QQA01862.1"/>
    <property type="molecule type" value="Genomic_DNA"/>
</dbReference>
<evidence type="ECO:0000313" key="15">
    <source>
        <dbReference type="EMBL" id="QQA01862.1"/>
    </source>
</evidence>
<keyword evidence="16" id="KW-1185">Reference proteome</keyword>
<sequence length="419" mass="44476">MNRRRVVITGMGAVSPVGATAEESWDAVKNGRSGIDRITLFDATDYPVKIAAEVKNFDITRYGLEKRDVRKMARFTQFLLCASIQAVNDSGYNRDSLKNEKAGVMVGNCIGGLDVIEAGYQKYFDPKAGPSRIPPLTTPMMIINEAAANVSMYYGLNGLSWTLGTACASGTDALGAALDLIRFGRLDVCISGGTEAAIDGFGVASFTALQALSSSYNDTPKKASRPFDKDRDGFVLGEGSAVFMLEELEHAKKRGAKIYAEVAGFGSSCDAYHITAPLKDGSGAALAVKEALEDAGMQPADIQYYNAHGTSTHANDSGETNMLKLAFGEHAYKLHISSTKSMTGHLVGAAGAIEALFCVKAINESFVPPTINLDNQDIEGGCDLDYTPNKGISLDIEAAASASLGFGGHNGCIIIKKYR</sequence>
<evidence type="ECO:0000256" key="10">
    <source>
        <dbReference type="ARBA" id="ARBA00023315"/>
    </source>
</evidence>
<evidence type="ECO:0000256" key="13">
    <source>
        <dbReference type="RuleBase" id="RU003694"/>
    </source>
</evidence>
<dbReference type="GO" id="GO:0006633">
    <property type="term" value="P:fatty acid biosynthetic process"/>
    <property type="evidence" value="ECO:0007669"/>
    <property type="project" value="UniProtKB-UniRule"/>
</dbReference>
<comment type="catalytic activity">
    <reaction evidence="11">
        <text>(9Z)-hexadecenoyl-[ACP] + malonyl-[ACP] + H(+) = 3-oxo-(11Z)-octadecenoyl-[ACP] + holo-[ACP] + CO2</text>
        <dbReference type="Rhea" id="RHEA:55040"/>
        <dbReference type="Rhea" id="RHEA-COMP:9623"/>
        <dbReference type="Rhea" id="RHEA-COMP:9685"/>
        <dbReference type="Rhea" id="RHEA-COMP:10800"/>
        <dbReference type="Rhea" id="RHEA-COMP:14074"/>
        <dbReference type="ChEBI" id="CHEBI:15378"/>
        <dbReference type="ChEBI" id="CHEBI:16526"/>
        <dbReference type="ChEBI" id="CHEBI:64479"/>
        <dbReference type="ChEBI" id="CHEBI:78449"/>
        <dbReference type="ChEBI" id="CHEBI:83989"/>
        <dbReference type="ChEBI" id="CHEBI:138538"/>
        <dbReference type="EC" id="2.3.1.179"/>
    </reaction>
</comment>
<evidence type="ECO:0000256" key="5">
    <source>
        <dbReference type="ARBA" id="ARBA00022516"/>
    </source>
</evidence>
<dbReference type="RefSeq" id="WP_198443389.1">
    <property type="nucleotide sequence ID" value="NZ_CBCSHE010000002.1"/>
</dbReference>
<evidence type="ECO:0000256" key="8">
    <source>
        <dbReference type="ARBA" id="ARBA00023098"/>
    </source>
</evidence>
<evidence type="ECO:0000256" key="1">
    <source>
        <dbReference type="ARBA" id="ARBA00005194"/>
    </source>
</evidence>
<evidence type="ECO:0000313" key="16">
    <source>
        <dbReference type="Proteomes" id="UP000595224"/>
    </source>
</evidence>
<dbReference type="SUPFAM" id="SSF53901">
    <property type="entry name" value="Thiolase-like"/>
    <property type="match status" value="2"/>
</dbReference>
<evidence type="ECO:0000256" key="9">
    <source>
        <dbReference type="ARBA" id="ARBA00023160"/>
    </source>
</evidence>
<dbReference type="InterPro" id="IPR018201">
    <property type="entry name" value="Ketoacyl_synth_AS"/>
</dbReference>
<dbReference type="Pfam" id="PF00109">
    <property type="entry name" value="ketoacyl-synt"/>
    <property type="match status" value="1"/>
</dbReference>
<dbReference type="InterPro" id="IPR020841">
    <property type="entry name" value="PKS_Beta-ketoAc_synthase_dom"/>
</dbReference>
<feature type="active site" description="For beta-ketoacyl synthase activity" evidence="12">
    <location>
        <position position="167"/>
    </location>
</feature>
<keyword evidence="9 11" id="KW-0275">Fatty acid biosynthesis</keyword>
<accession>A0A7T3RF31</accession>
<dbReference type="Proteomes" id="UP000595224">
    <property type="component" value="Chromosome"/>
</dbReference>
<evidence type="ECO:0000256" key="12">
    <source>
        <dbReference type="PIRSR" id="PIRSR000447-1"/>
    </source>
</evidence>
<evidence type="ECO:0000259" key="14">
    <source>
        <dbReference type="PROSITE" id="PS52004"/>
    </source>
</evidence>
<dbReference type="PANTHER" id="PTHR11712">
    <property type="entry name" value="POLYKETIDE SYNTHASE-RELATED"/>
    <property type="match status" value="1"/>
</dbReference>
<dbReference type="SMART" id="SM00825">
    <property type="entry name" value="PKS_KS"/>
    <property type="match status" value="1"/>
</dbReference>
<dbReference type="InterPro" id="IPR017568">
    <property type="entry name" value="3-oxoacyl-ACP_synth-2"/>
</dbReference>
<dbReference type="AlphaFoldDB" id="A0A7T3RF31"/>
<gene>
    <name evidence="15" type="primary">fabF</name>
    <name evidence="15" type="ORF">IWA51_04450</name>
</gene>
<dbReference type="CDD" id="cd00834">
    <property type="entry name" value="KAS_I_II"/>
    <property type="match status" value="1"/>
</dbReference>
<dbReference type="EC" id="2.3.1.179" evidence="3 11"/>
<reference evidence="15 16" key="1">
    <citation type="submission" date="2020-11" db="EMBL/GenBank/DDBJ databases">
        <title>Treponema Peruensis nv. sp., first commensal Treponema isolated from human feces.</title>
        <authorList>
            <person name="Belkhou C."/>
            <person name="Raes J."/>
        </authorList>
    </citation>
    <scope>NUCLEOTIDE SEQUENCE [LARGE SCALE GENOMIC DNA]</scope>
    <source>
        <strain evidence="15 16">RCC2812</strain>
    </source>
</reference>
<dbReference type="InterPro" id="IPR014030">
    <property type="entry name" value="Ketoacyl_synth_N"/>
</dbReference>
<comment type="catalytic activity">
    <reaction evidence="11">
        <text>a fatty acyl-[ACP] + malonyl-[ACP] + H(+) = a 3-oxoacyl-[ACP] + holo-[ACP] + CO2</text>
        <dbReference type="Rhea" id="RHEA:22836"/>
        <dbReference type="Rhea" id="RHEA-COMP:9623"/>
        <dbReference type="Rhea" id="RHEA-COMP:9685"/>
        <dbReference type="Rhea" id="RHEA-COMP:9916"/>
        <dbReference type="Rhea" id="RHEA-COMP:14125"/>
        <dbReference type="ChEBI" id="CHEBI:15378"/>
        <dbReference type="ChEBI" id="CHEBI:16526"/>
        <dbReference type="ChEBI" id="CHEBI:64479"/>
        <dbReference type="ChEBI" id="CHEBI:78449"/>
        <dbReference type="ChEBI" id="CHEBI:78776"/>
        <dbReference type="ChEBI" id="CHEBI:138651"/>
    </reaction>
</comment>
<keyword evidence="6 11" id="KW-0808">Transferase</keyword>
<dbReference type="Pfam" id="PF02801">
    <property type="entry name" value="Ketoacyl-synt_C"/>
    <property type="match status" value="1"/>
</dbReference>
<comment type="similarity">
    <text evidence="2 11 13">Belongs to the thiolase-like superfamily. Beta-ketoacyl-ACP synthases family.</text>
</comment>
<dbReference type="PROSITE" id="PS52004">
    <property type="entry name" value="KS3_2"/>
    <property type="match status" value="1"/>
</dbReference>
<evidence type="ECO:0000256" key="3">
    <source>
        <dbReference type="ARBA" id="ARBA00012356"/>
    </source>
</evidence>
<feature type="domain" description="Ketosynthase family 3 (KS3)" evidence="14">
    <location>
        <begin position="3"/>
        <end position="417"/>
    </location>
</feature>
<proteinExistence type="inferred from homology"/>
<comment type="function">
    <text evidence="11">Involved in the type II fatty acid elongation cycle. Catalyzes the elongation of a wide range of acyl-ACP by the addition of two carbons from malonyl-ACP to an acyl acceptor. Can efficiently catalyze the conversion of palmitoleoyl-ACP (cis-hexadec-9-enoyl-ACP) to cis-vaccenoyl-ACP (cis-octadec-11-enoyl-ACP), an essential step in the thermal regulation of fatty acid composition.</text>
</comment>
<evidence type="ECO:0000256" key="11">
    <source>
        <dbReference type="PIRNR" id="PIRNR000447"/>
    </source>
</evidence>
<dbReference type="GO" id="GO:0005829">
    <property type="term" value="C:cytosol"/>
    <property type="evidence" value="ECO:0007669"/>
    <property type="project" value="TreeGrafter"/>
</dbReference>
<evidence type="ECO:0000256" key="7">
    <source>
        <dbReference type="ARBA" id="ARBA00022832"/>
    </source>
</evidence>
<comment type="pathway">
    <text evidence="1 11">Lipid metabolism; fatty acid biosynthesis.</text>
</comment>
<evidence type="ECO:0000256" key="2">
    <source>
        <dbReference type="ARBA" id="ARBA00008467"/>
    </source>
</evidence>
<keyword evidence="10 11" id="KW-0012">Acyltransferase</keyword>
<dbReference type="PANTHER" id="PTHR11712:SF336">
    <property type="entry name" value="3-OXOACYL-[ACYL-CARRIER-PROTEIN] SYNTHASE, MITOCHONDRIAL"/>
    <property type="match status" value="1"/>
</dbReference>
<dbReference type="InterPro" id="IPR000794">
    <property type="entry name" value="Beta-ketoacyl_synthase"/>
</dbReference>
<dbReference type="Gene3D" id="3.40.47.10">
    <property type="match status" value="1"/>
</dbReference>
<dbReference type="InterPro" id="IPR016039">
    <property type="entry name" value="Thiolase-like"/>
</dbReference>
<evidence type="ECO:0000256" key="6">
    <source>
        <dbReference type="ARBA" id="ARBA00022679"/>
    </source>
</evidence>
<name>A0A7T3RF31_9SPIR</name>
<protein>
    <recommendedName>
        <fullName evidence="4 11">3-oxoacyl-[acyl-carrier-protein] synthase 2</fullName>
        <ecNumber evidence="3 11">2.3.1.179</ecNumber>
    </recommendedName>
</protein>
<keyword evidence="5 11" id="KW-0444">Lipid biosynthesis</keyword>
<keyword evidence="8" id="KW-0443">Lipid metabolism</keyword>
<dbReference type="GO" id="GO:0004315">
    <property type="term" value="F:3-oxoacyl-[acyl-carrier-protein] synthase activity"/>
    <property type="evidence" value="ECO:0007669"/>
    <property type="project" value="UniProtKB-UniRule"/>
</dbReference>
<organism evidence="15 16">
    <name type="scientific">Treponema peruense</name>
    <dbReference type="NCBI Taxonomy" id="2787628"/>
    <lineage>
        <taxon>Bacteria</taxon>
        <taxon>Pseudomonadati</taxon>
        <taxon>Spirochaetota</taxon>
        <taxon>Spirochaetia</taxon>
        <taxon>Spirochaetales</taxon>
        <taxon>Treponemataceae</taxon>
        <taxon>Treponema</taxon>
    </lineage>
</organism>
<dbReference type="PIRSF" id="PIRSF000447">
    <property type="entry name" value="KAS_II"/>
    <property type="match status" value="1"/>
</dbReference>
<dbReference type="NCBIfam" id="TIGR03150">
    <property type="entry name" value="fabF"/>
    <property type="match status" value="1"/>
</dbReference>
<dbReference type="InterPro" id="IPR014031">
    <property type="entry name" value="Ketoacyl_synth_C"/>
</dbReference>
<dbReference type="FunFam" id="3.40.47.10:FF:000018">
    <property type="entry name" value="3-oxoacyl-[acyl-carrier-protein] synthase 2"/>
    <property type="match status" value="1"/>
</dbReference>
<dbReference type="NCBIfam" id="NF005589">
    <property type="entry name" value="PRK07314.1"/>
    <property type="match status" value="1"/>
</dbReference>
<dbReference type="KEGG" id="tper:IWA51_04450"/>